<keyword evidence="2" id="KW-1185">Reference proteome</keyword>
<dbReference type="Pfam" id="PF16993">
    <property type="entry name" value="Asp1"/>
    <property type="match status" value="1"/>
</dbReference>
<dbReference type="EMBL" id="CP097121">
    <property type="protein sequence ID" value="USS90030.1"/>
    <property type="molecule type" value="Genomic_DNA"/>
</dbReference>
<dbReference type="NCBIfam" id="TIGR03713">
    <property type="entry name" value="acc_sec_asp1"/>
    <property type="match status" value="1"/>
</dbReference>
<sequence>MFYLIPNWEKDSLNLDYDVILNYALMLEENDEPYVLVTDTFSPFLPYQLNRFNLLHSCYFQTFDAIQGVSSHLGKPLALEDLPELDGLERIYSPSGIILAKDGVKVAFAEMFADQFLQKITYFSNENQRIDQFDARGFLARRQFLLDSKLQKEVLYDPTGEAVLNIDYTAADQVTILAHSKRFDKTKYTRMDDLKLEVLEKYFAKESNQPRIITAIGPENKEVTKKLNQNYQLALAFNDTDYHNRDLMKAALALNAPMLLPSSNIATQVQQISGNNPANLQVVSPYTTKLDLGNSNSNDTQIILWYIRSMDSKRFAKMAVPVIQMIVADEDLALTIDTPAQAIFNSSQALIKQAIENFFQISLDSEDFQWVQHYLQQKARHLVTVGLAKEAKMRKQKSNWKRLIKAAETVDRIRVQGNSSVDFYDYEFNRIRVLVDLSQVPDTYLQVKAISAGIPQINHVATQFVKNYQNGIVIKEDDKLVAALQYFVHTLKNWNQALVDNVKEISAFSGAANIKKLKSIFKDGGA</sequence>
<evidence type="ECO:0000313" key="1">
    <source>
        <dbReference type="EMBL" id="USS90030.1"/>
    </source>
</evidence>
<proteinExistence type="predicted"/>
<dbReference type="RefSeq" id="WP_252794290.1">
    <property type="nucleotide sequence ID" value="NZ_CP097121.1"/>
</dbReference>
<accession>A0ABY5BW15</accession>
<gene>
    <name evidence="1" type="primary">asp1</name>
    <name evidence="1" type="ORF">M3M37_04010</name>
</gene>
<evidence type="ECO:0000313" key="2">
    <source>
        <dbReference type="Proteomes" id="UP001056164"/>
    </source>
</evidence>
<name>A0ABY5BW15_9LACO</name>
<reference evidence="1" key="1">
    <citation type="submission" date="2022-05" db="EMBL/GenBank/DDBJ databases">
        <authorList>
            <person name="Oliphant S.A."/>
            <person name="Watson-Haigh N.S."/>
            <person name="Sumby K.M."/>
            <person name="Gardner J.M."/>
            <person name="Jiranek V."/>
        </authorList>
    </citation>
    <scope>NUCLEOTIDE SEQUENCE</scope>
    <source>
        <strain evidence="1">KI4_A6</strain>
    </source>
</reference>
<dbReference type="InterPro" id="IPR022372">
    <property type="entry name" value="Accessory_SS_Asp1"/>
</dbReference>
<dbReference type="Proteomes" id="UP001056164">
    <property type="component" value="Chromosome"/>
</dbReference>
<organism evidence="1 2">
    <name type="scientific">Fructilactobacillus carniphilus</name>
    <dbReference type="NCBI Taxonomy" id="2940297"/>
    <lineage>
        <taxon>Bacteria</taxon>
        <taxon>Bacillati</taxon>
        <taxon>Bacillota</taxon>
        <taxon>Bacilli</taxon>
        <taxon>Lactobacillales</taxon>
        <taxon>Lactobacillaceae</taxon>
        <taxon>Fructilactobacillus</taxon>
    </lineage>
</organism>
<protein>
    <submittedName>
        <fullName evidence="1">Accessory Sec system protein Asp1</fullName>
    </submittedName>
</protein>